<dbReference type="Proteomes" id="UP000295221">
    <property type="component" value="Unassembled WGS sequence"/>
</dbReference>
<evidence type="ECO:0000313" key="2">
    <source>
        <dbReference type="Proteomes" id="UP000295221"/>
    </source>
</evidence>
<reference evidence="1 2" key="1">
    <citation type="submission" date="2019-03" db="EMBL/GenBank/DDBJ databases">
        <title>Genomic Encyclopedia of Type Strains, Phase IV (KMG-IV): sequencing the most valuable type-strain genomes for metagenomic binning, comparative biology and taxonomic classification.</title>
        <authorList>
            <person name="Goeker M."/>
        </authorList>
    </citation>
    <scope>NUCLEOTIDE SEQUENCE [LARGE SCALE GENOMIC DNA]</scope>
    <source>
        <strain evidence="1 2">DSM 24179</strain>
    </source>
</reference>
<proteinExistence type="predicted"/>
<keyword evidence="2" id="KW-1185">Reference proteome</keyword>
<evidence type="ECO:0000313" key="1">
    <source>
        <dbReference type="EMBL" id="TCO08277.1"/>
    </source>
</evidence>
<organism evidence="1 2">
    <name type="scientific">Natronoflexus pectinivorans</name>
    <dbReference type="NCBI Taxonomy" id="682526"/>
    <lineage>
        <taxon>Bacteria</taxon>
        <taxon>Pseudomonadati</taxon>
        <taxon>Bacteroidota</taxon>
        <taxon>Bacteroidia</taxon>
        <taxon>Marinilabiliales</taxon>
        <taxon>Marinilabiliaceae</taxon>
        <taxon>Natronoflexus</taxon>
    </lineage>
</organism>
<dbReference type="RefSeq" id="WP_132433581.1">
    <property type="nucleotide sequence ID" value="NZ_SLWK01000005.1"/>
</dbReference>
<name>A0A4R2GI97_9BACT</name>
<dbReference type="InterPro" id="IPR017853">
    <property type="entry name" value="GH"/>
</dbReference>
<dbReference type="SUPFAM" id="SSF51445">
    <property type="entry name" value="(Trans)glycosidases"/>
    <property type="match status" value="1"/>
</dbReference>
<sequence>MKLKSLLFSVCGGGLLLFSCCEKGYHEIRFDSSKEVSGKMFALKDISPNLPKNWDEYNYVILEFMITTPQRFNVGFTTNSGYNELRVMSYTPNGWNRLAIPLKFYRELPGAWHDLAGMYNQPRYTGWINLGEGDRGSLQGVDSIGIRMRVPIGDPVIKIRSVSLAVDDPGDVYLGETPVVDEFGQWNMGDWDDKIYSLEQLREEWKAEDLLATNVEEYNYSKYGGYLNARYDNGTGFFRVVETDGRWWFVDPEGYLFLSHGVDCVTPGAGGNAVRINHRPNLYKELPPEGKGFSSDQPDFASFGTWNLVRRYGEDFMEPAIENIFKRMNRWGLNTIANWSDREVMLQNRVPFMTQLSGLGIDGTLMGLVDVYDPDFNQKIDEAVKRSTAPFAGNPWLIGYFTGNEPSWQGLELRVVDIILELEDDRPIKKALVEYLSENDSPERRVKFVHETFRTFIRTVDTSLKRHSPGHLNLGIRFGGGNFRTEILDLCKGIFDVFSFNSYTLTPEHAMMDSLVKGTGMPLLIGEYHFGTVDRGMSQSLWQVDTQEERGIAYRYYTEQAFSHPALIGTGYFQWGDQDLTGRGYDGENLNCGIIDVTDRPYQHLVNAISETSKRLYQVHKGEKAPFNTIVERARGYERIPDLWNE</sequence>
<dbReference type="AlphaFoldDB" id="A0A4R2GI97"/>
<evidence type="ECO:0008006" key="3">
    <source>
        <dbReference type="Google" id="ProtNLM"/>
    </source>
</evidence>
<accession>A0A4R2GI97</accession>
<dbReference type="PROSITE" id="PS51257">
    <property type="entry name" value="PROKAR_LIPOPROTEIN"/>
    <property type="match status" value="1"/>
</dbReference>
<protein>
    <recommendedName>
        <fullName evidence="3">Beta-galactosidase-like protein</fullName>
    </recommendedName>
</protein>
<dbReference type="Gene3D" id="3.20.20.80">
    <property type="entry name" value="Glycosidases"/>
    <property type="match status" value="2"/>
</dbReference>
<gene>
    <name evidence="1" type="ORF">EV194_10579</name>
</gene>
<dbReference type="EMBL" id="SLWK01000005">
    <property type="protein sequence ID" value="TCO08277.1"/>
    <property type="molecule type" value="Genomic_DNA"/>
</dbReference>
<comment type="caution">
    <text evidence="1">The sequence shown here is derived from an EMBL/GenBank/DDBJ whole genome shotgun (WGS) entry which is preliminary data.</text>
</comment>
<dbReference type="OrthoDB" id="9760450at2"/>